<dbReference type="SUPFAM" id="SSF55961">
    <property type="entry name" value="Bet v1-like"/>
    <property type="match status" value="1"/>
</dbReference>
<dbReference type="Proteomes" id="UP000295388">
    <property type="component" value="Unassembled WGS sequence"/>
</dbReference>
<protein>
    <recommendedName>
        <fullName evidence="3">Polyketide cyclase/dehydrase/lipid transport protein</fullName>
    </recommendedName>
</protein>
<name>A0A4R6KGW8_9ACTN</name>
<dbReference type="CDD" id="cd07822">
    <property type="entry name" value="SRPBCC_4"/>
    <property type="match status" value="1"/>
</dbReference>
<dbReference type="InterPro" id="IPR019587">
    <property type="entry name" value="Polyketide_cyclase/dehydratase"/>
</dbReference>
<gene>
    <name evidence="1" type="ORF">EV643_105304</name>
</gene>
<dbReference type="EMBL" id="SNWQ01000005">
    <property type="protein sequence ID" value="TDO50073.1"/>
    <property type="molecule type" value="Genomic_DNA"/>
</dbReference>
<dbReference type="Gene3D" id="3.30.530.20">
    <property type="match status" value="1"/>
</dbReference>
<evidence type="ECO:0000313" key="1">
    <source>
        <dbReference type="EMBL" id="TDO50073.1"/>
    </source>
</evidence>
<dbReference type="OrthoDB" id="191189at2"/>
<organism evidence="1 2">
    <name type="scientific">Kribbella caucasensis</name>
    <dbReference type="NCBI Taxonomy" id="2512215"/>
    <lineage>
        <taxon>Bacteria</taxon>
        <taxon>Bacillati</taxon>
        <taxon>Actinomycetota</taxon>
        <taxon>Actinomycetes</taxon>
        <taxon>Propionibacteriales</taxon>
        <taxon>Kribbellaceae</taxon>
        <taxon>Kribbella</taxon>
    </lineage>
</organism>
<evidence type="ECO:0000313" key="2">
    <source>
        <dbReference type="Proteomes" id="UP000295388"/>
    </source>
</evidence>
<sequence length="179" mass="19809">MTTATKKTPVRRKLLAGLGVFVLLLAGYTVFTIARPYVLHTEIEIDATPDQVWKVLADRAAYPEWNPFIIAASGELKTGAIISNTLRDTNGKETTFTPELLAVEPGKELRWIGKIGFGGIFDGEHTFRIEPLTDGRSRLIHEEHFRGVAIPFTTGMLNDTIRPQFEAMNQALATRAAAE</sequence>
<accession>A0A4R6KGW8</accession>
<dbReference type="PANTHER" id="PTHR36166">
    <property type="entry name" value="CHROMOSOME 9, WHOLE GENOME SHOTGUN SEQUENCE"/>
    <property type="match status" value="1"/>
</dbReference>
<keyword evidence="2" id="KW-1185">Reference proteome</keyword>
<dbReference type="AlphaFoldDB" id="A0A4R6KGW8"/>
<reference evidence="1 2" key="1">
    <citation type="submission" date="2019-03" db="EMBL/GenBank/DDBJ databases">
        <title>Genomic Encyclopedia of Type Strains, Phase III (KMG-III): the genomes of soil and plant-associated and newly described type strains.</title>
        <authorList>
            <person name="Whitman W."/>
        </authorList>
    </citation>
    <scope>NUCLEOTIDE SEQUENCE [LARGE SCALE GENOMIC DNA]</scope>
    <source>
        <strain evidence="1 2">VKM Ac-2527</strain>
    </source>
</reference>
<evidence type="ECO:0008006" key="3">
    <source>
        <dbReference type="Google" id="ProtNLM"/>
    </source>
</evidence>
<dbReference type="InterPro" id="IPR023393">
    <property type="entry name" value="START-like_dom_sf"/>
</dbReference>
<proteinExistence type="predicted"/>
<dbReference type="RefSeq" id="WP_133800330.1">
    <property type="nucleotide sequence ID" value="NZ_SNWQ01000005.1"/>
</dbReference>
<comment type="caution">
    <text evidence="1">The sequence shown here is derived from an EMBL/GenBank/DDBJ whole genome shotgun (WGS) entry which is preliminary data.</text>
</comment>
<dbReference type="PANTHER" id="PTHR36166:SF1">
    <property type="entry name" value="SRPBCC DOMAIN-CONTAINING PROTEIN"/>
    <property type="match status" value="1"/>
</dbReference>
<dbReference type="Pfam" id="PF10604">
    <property type="entry name" value="Polyketide_cyc2"/>
    <property type="match status" value="1"/>
</dbReference>